<feature type="transmembrane region" description="Helical" evidence="4">
    <location>
        <begin position="12"/>
        <end position="30"/>
    </location>
</feature>
<accession>A0A6I2TS26</accession>
<name>A0A6I2TS26_9BACT</name>
<evidence type="ECO:0000259" key="5">
    <source>
        <dbReference type="PROSITE" id="PS01124"/>
    </source>
</evidence>
<feature type="transmembrane region" description="Helical" evidence="4">
    <location>
        <begin position="180"/>
        <end position="201"/>
    </location>
</feature>
<dbReference type="SMART" id="SM00342">
    <property type="entry name" value="HTH_ARAC"/>
    <property type="match status" value="1"/>
</dbReference>
<dbReference type="PANTHER" id="PTHR43280">
    <property type="entry name" value="ARAC-FAMILY TRANSCRIPTIONAL REGULATOR"/>
    <property type="match status" value="1"/>
</dbReference>
<feature type="transmembrane region" description="Helical" evidence="4">
    <location>
        <begin position="207"/>
        <end position="228"/>
    </location>
</feature>
<dbReference type="GO" id="GO:0043565">
    <property type="term" value="F:sequence-specific DNA binding"/>
    <property type="evidence" value="ECO:0007669"/>
    <property type="project" value="InterPro"/>
</dbReference>
<feature type="transmembrane region" description="Helical" evidence="4">
    <location>
        <begin position="112"/>
        <end position="132"/>
    </location>
</feature>
<dbReference type="Gene3D" id="1.10.10.60">
    <property type="entry name" value="Homeodomain-like"/>
    <property type="match status" value="2"/>
</dbReference>
<evidence type="ECO:0000256" key="2">
    <source>
        <dbReference type="ARBA" id="ARBA00023125"/>
    </source>
</evidence>
<feature type="transmembrane region" description="Helical" evidence="4">
    <location>
        <begin position="82"/>
        <end position="100"/>
    </location>
</feature>
<dbReference type="GO" id="GO:0003700">
    <property type="term" value="F:DNA-binding transcription factor activity"/>
    <property type="evidence" value="ECO:0007669"/>
    <property type="project" value="InterPro"/>
</dbReference>
<dbReference type="PANTHER" id="PTHR43280:SF2">
    <property type="entry name" value="HTH-TYPE TRANSCRIPTIONAL REGULATOR EXSA"/>
    <property type="match status" value="1"/>
</dbReference>
<keyword evidence="2" id="KW-0238">DNA-binding</keyword>
<keyword evidence="1" id="KW-0805">Transcription regulation</keyword>
<dbReference type="AlphaFoldDB" id="A0A6I2TS26"/>
<evidence type="ECO:0000256" key="1">
    <source>
        <dbReference type="ARBA" id="ARBA00023015"/>
    </source>
</evidence>
<keyword evidence="4" id="KW-1133">Transmembrane helix</keyword>
<evidence type="ECO:0000256" key="3">
    <source>
        <dbReference type="ARBA" id="ARBA00023163"/>
    </source>
</evidence>
<evidence type="ECO:0000256" key="4">
    <source>
        <dbReference type="SAM" id="Phobius"/>
    </source>
</evidence>
<evidence type="ECO:0000313" key="7">
    <source>
        <dbReference type="Proteomes" id="UP000450161"/>
    </source>
</evidence>
<evidence type="ECO:0000313" key="6">
    <source>
        <dbReference type="EMBL" id="MST76471.1"/>
    </source>
</evidence>
<dbReference type="InterPro" id="IPR009057">
    <property type="entry name" value="Homeodomain-like_sf"/>
</dbReference>
<dbReference type="Proteomes" id="UP000450161">
    <property type="component" value="Unassembled WGS sequence"/>
</dbReference>
<dbReference type="PROSITE" id="PS01124">
    <property type="entry name" value="HTH_ARAC_FAMILY_2"/>
    <property type="match status" value="1"/>
</dbReference>
<feature type="transmembrane region" description="Helical" evidence="4">
    <location>
        <begin position="51"/>
        <end position="70"/>
    </location>
</feature>
<reference evidence="6 7" key="1">
    <citation type="submission" date="2019-08" db="EMBL/GenBank/DDBJ databases">
        <title>In-depth cultivation of the pig gut microbiome towards novel bacterial diversity and tailored functional studies.</title>
        <authorList>
            <person name="Wylensek D."/>
            <person name="Hitch T.C.A."/>
            <person name="Clavel T."/>
        </authorList>
    </citation>
    <scope>NUCLEOTIDE SEQUENCE [LARGE SCALE GENOMIC DNA]</scope>
    <source>
        <strain evidence="6 7">LKV-178-WT-2C</strain>
    </source>
</reference>
<keyword evidence="3" id="KW-0804">Transcription</keyword>
<keyword evidence="4" id="KW-0472">Membrane</keyword>
<gene>
    <name evidence="6" type="ORF">FYJ72_01910</name>
</gene>
<dbReference type="SUPFAM" id="SSF46689">
    <property type="entry name" value="Homeodomain-like"/>
    <property type="match status" value="1"/>
</dbReference>
<dbReference type="PROSITE" id="PS00041">
    <property type="entry name" value="HTH_ARAC_FAMILY_1"/>
    <property type="match status" value="1"/>
</dbReference>
<dbReference type="InterPro" id="IPR018060">
    <property type="entry name" value="HTH_AraC"/>
</dbReference>
<keyword evidence="4" id="KW-0812">Transmembrane</keyword>
<dbReference type="RefSeq" id="WP_154480211.1">
    <property type="nucleotide sequence ID" value="NZ_VUNF01000002.1"/>
</dbReference>
<comment type="caution">
    <text evidence="6">The sequence shown here is derived from an EMBL/GenBank/DDBJ whole genome shotgun (WGS) entry which is preliminary data.</text>
</comment>
<sequence>MNEFLEEKFSYLAMMTSIIYCMLGFVLIFFNTPQTSIYAPYRKSKRLLATGMFIMSINMWIWLASFNGVWTYTYDWEVSLDAIQFYLVGICFSFSFSNLINHQYISKRRCKITAIKFGATSCFALFAMLDALQEYRSILESIALLGFVELCVQHVFYFHRTYLQYKIELANYFSSDQSHFLKWLNITHWLLYILFAFAVISTTSGAIINWLLQFYIVAVNLYITINFINHAREYGNLQLASERGIHTDENKCPSALDTKKEENDIAAGNSYKNKRKEDFRNILRPRLALWLKEKAYTQEQFTIEELASRLHTNKTYLSTFINEEYGMSFSSWISSLRIEEAKRIMANDPQQKLIDVAYKAGFSSLAYFSSVFVKAEGISPSAWLRGFSRNSEGEQ</sequence>
<organism evidence="6 7">
    <name type="scientific">Segatella copri</name>
    <dbReference type="NCBI Taxonomy" id="165179"/>
    <lineage>
        <taxon>Bacteria</taxon>
        <taxon>Pseudomonadati</taxon>
        <taxon>Bacteroidota</taxon>
        <taxon>Bacteroidia</taxon>
        <taxon>Bacteroidales</taxon>
        <taxon>Prevotellaceae</taxon>
        <taxon>Segatella</taxon>
    </lineage>
</organism>
<dbReference type="Pfam" id="PF12833">
    <property type="entry name" value="HTH_18"/>
    <property type="match status" value="1"/>
</dbReference>
<dbReference type="InterPro" id="IPR018062">
    <property type="entry name" value="HTH_AraC-typ_CS"/>
</dbReference>
<dbReference type="EMBL" id="VUNF01000002">
    <property type="protein sequence ID" value="MST76471.1"/>
    <property type="molecule type" value="Genomic_DNA"/>
</dbReference>
<feature type="domain" description="HTH araC/xylS-type" evidence="5">
    <location>
        <begin position="285"/>
        <end position="386"/>
    </location>
</feature>
<protein>
    <submittedName>
        <fullName evidence="6">Helix-turn-helix transcriptional regulator</fullName>
    </submittedName>
</protein>
<proteinExistence type="predicted"/>
<feature type="transmembrane region" description="Helical" evidence="4">
    <location>
        <begin position="138"/>
        <end position="159"/>
    </location>
</feature>